<dbReference type="RefSeq" id="WP_123205561.1">
    <property type="nucleotide sequence ID" value="NZ_RBEE01000012.1"/>
</dbReference>
<sequence length="428" mass="47819">MTNFVAELRWRGMLHDIMPNTEEKLNEGMTSGYIGFDPTADSLHVGHLTQIMTLIHFQNAGHKPFALVGGATGMVGDPSGKSDERNLQTEEMIEHNLKGMKAQLAKFLKFEDAGNGAVMVNNADWFKDMNLFTFIRDVGKHITVNYMMAKDSVKRRLEGDSGLSFTEFCYQLIQGYDFYYLWKNNNCLVQMGGSDQWGNIVTGTELIRRKDAGTAYAITTQLIKKADGTKFGKTESGAVWLDPEKTSPYKFYQFWLNASDDDVKKWIRIFTLKTKEEIEALEAEHNAAPHLRILQKALAEDITVKTHSLEALDTAIKTSEFLFGNGSLEFLKSLSANQVLEMFEGIPQFHISKVELASGIDAATLLAEKSAVASSKGEAKKLVQGGGVSVNKEKVLEFGQIFNAEHLINDKFIVVQKGKKNYFLLIAE</sequence>
<dbReference type="GO" id="GO:0003723">
    <property type="term" value="F:RNA binding"/>
    <property type="evidence" value="ECO:0007669"/>
    <property type="project" value="UniProtKB-KW"/>
</dbReference>
<dbReference type="InterPro" id="IPR002305">
    <property type="entry name" value="aa-tRNA-synth_Ic"/>
</dbReference>
<comment type="subcellular location">
    <subcellularLocation>
        <location evidence="1 11">Cytoplasm</location>
    </subcellularLocation>
</comment>
<evidence type="ECO:0000256" key="5">
    <source>
        <dbReference type="ARBA" id="ARBA00022840"/>
    </source>
</evidence>
<dbReference type="Gene3D" id="3.10.290.10">
    <property type="entry name" value="RNA-binding S4 domain"/>
    <property type="match status" value="1"/>
</dbReference>
<evidence type="ECO:0000256" key="7">
    <source>
        <dbReference type="ARBA" id="ARBA00022917"/>
    </source>
</evidence>
<comment type="function">
    <text evidence="11">Catalyzes the attachment of tyrosine to tRNA(Tyr) in a two-step reaction: tyrosine is first activated by ATP to form Tyr-AMP and then transferred to the acceptor end of tRNA(Tyr).</text>
</comment>
<dbReference type="GO" id="GO:0004831">
    <property type="term" value="F:tyrosine-tRNA ligase activity"/>
    <property type="evidence" value="ECO:0007669"/>
    <property type="project" value="UniProtKB-UniRule"/>
</dbReference>
<dbReference type="PANTHER" id="PTHR11766">
    <property type="entry name" value="TYROSYL-TRNA SYNTHETASE"/>
    <property type="match status" value="1"/>
</dbReference>
<comment type="catalytic activity">
    <reaction evidence="9 11">
        <text>tRNA(Tyr) + L-tyrosine + ATP = L-tyrosyl-tRNA(Tyr) + AMP + diphosphate + H(+)</text>
        <dbReference type="Rhea" id="RHEA:10220"/>
        <dbReference type="Rhea" id="RHEA-COMP:9706"/>
        <dbReference type="Rhea" id="RHEA-COMP:9707"/>
        <dbReference type="ChEBI" id="CHEBI:15378"/>
        <dbReference type="ChEBI" id="CHEBI:30616"/>
        <dbReference type="ChEBI" id="CHEBI:33019"/>
        <dbReference type="ChEBI" id="CHEBI:58315"/>
        <dbReference type="ChEBI" id="CHEBI:78442"/>
        <dbReference type="ChEBI" id="CHEBI:78536"/>
        <dbReference type="ChEBI" id="CHEBI:456215"/>
        <dbReference type="EC" id="6.1.1.1"/>
    </reaction>
</comment>
<evidence type="ECO:0000256" key="12">
    <source>
        <dbReference type="PROSITE-ProRule" id="PRU00182"/>
    </source>
</evidence>
<dbReference type="PROSITE" id="PS00178">
    <property type="entry name" value="AA_TRNA_LIGASE_I"/>
    <property type="match status" value="1"/>
</dbReference>
<dbReference type="Gene3D" id="1.10.240.10">
    <property type="entry name" value="Tyrosyl-Transfer RNA Synthetase"/>
    <property type="match status" value="1"/>
</dbReference>
<dbReference type="PRINTS" id="PR01040">
    <property type="entry name" value="TRNASYNTHTYR"/>
</dbReference>
<organism evidence="14 15">
    <name type="scientific">Pedobacter jejuensis</name>
    <dbReference type="NCBI Taxonomy" id="1268550"/>
    <lineage>
        <taxon>Bacteria</taxon>
        <taxon>Pseudomonadati</taxon>
        <taxon>Bacteroidota</taxon>
        <taxon>Sphingobacteriia</taxon>
        <taxon>Sphingobacteriales</taxon>
        <taxon>Sphingobacteriaceae</taxon>
        <taxon>Pedobacter</taxon>
    </lineage>
</organism>
<dbReference type="GO" id="GO:0005829">
    <property type="term" value="C:cytosol"/>
    <property type="evidence" value="ECO:0007669"/>
    <property type="project" value="TreeGrafter"/>
</dbReference>
<dbReference type="HAMAP" id="MF_02006">
    <property type="entry name" value="Tyr_tRNA_synth_type1"/>
    <property type="match status" value="1"/>
</dbReference>
<dbReference type="GO" id="GO:0042803">
    <property type="term" value="F:protein homodimerization activity"/>
    <property type="evidence" value="ECO:0007669"/>
    <property type="project" value="UniProtKB-ARBA"/>
</dbReference>
<dbReference type="NCBIfam" id="TIGR00234">
    <property type="entry name" value="tyrS"/>
    <property type="match status" value="1"/>
</dbReference>
<evidence type="ECO:0000259" key="13">
    <source>
        <dbReference type="Pfam" id="PF22421"/>
    </source>
</evidence>
<dbReference type="EMBL" id="RBEE01000012">
    <property type="protein sequence ID" value="RNL54244.1"/>
    <property type="molecule type" value="Genomic_DNA"/>
</dbReference>
<feature type="binding site" evidence="11">
    <location>
        <position position="233"/>
    </location>
    <ligand>
        <name>ATP</name>
        <dbReference type="ChEBI" id="CHEBI:30616"/>
    </ligand>
</feature>
<dbReference type="Pfam" id="PF22421">
    <property type="entry name" value="SYY_C-terminal"/>
    <property type="match status" value="1"/>
</dbReference>
<evidence type="ECO:0000256" key="9">
    <source>
        <dbReference type="ARBA" id="ARBA00048248"/>
    </source>
</evidence>
<dbReference type="InterPro" id="IPR036986">
    <property type="entry name" value="S4_RNA-bd_sf"/>
</dbReference>
<dbReference type="SUPFAM" id="SSF55174">
    <property type="entry name" value="Alpha-L RNA-binding motif"/>
    <property type="match status" value="1"/>
</dbReference>
<keyword evidence="15" id="KW-1185">Reference proteome</keyword>
<dbReference type="InterPro" id="IPR024107">
    <property type="entry name" value="Tyr-tRNA-ligase_bac_1"/>
</dbReference>
<feature type="binding site" evidence="11">
    <location>
        <position position="170"/>
    </location>
    <ligand>
        <name>L-tyrosine</name>
        <dbReference type="ChEBI" id="CHEBI:58315"/>
    </ligand>
</feature>
<evidence type="ECO:0000256" key="10">
    <source>
        <dbReference type="ARBA" id="ARBA00060965"/>
    </source>
</evidence>
<evidence type="ECO:0000256" key="11">
    <source>
        <dbReference type="HAMAP-Rule" id="MF_02006"/>
    </source>
</evidence>
<evidence type="ECO:0000256" key="3">
    <source>
        <dbReference type="ARBA" id="ARBA00022598"/>
    </source>
</evidence>
<dbReference type="InterPro" id="IPR054608">
    <property type="entry name" value="SYY-like_C"/>
</dbReference>
<evidence type="ECO:0000256" key="6">
    <source>
        <dbReference type="ARBA" id="ARBA00022884"/>
    </source>
</evidence>
<protein>
    <recommendedName>
        <fullName evidence="11">Tyrosine--tRNA ligase</fullName>
        <ecNumber evidence="11">6.1.1.1</ecNumber>
    </recommendedName>
    <alternativeName>
        <fullName evidence="11">Tyrosyl-tRNA synthetase</fullName>
        <shortName evidence="11">TyrRS</shortName>
    </alternativeName>
</protein>
<evidence type="ECO:0000313" key="14">
    <source>
        <dbReference type="EMBL" id="RNL54244.1"/>
    </source>
</evidence>
<feature type="short sequence motif" description="'KMSKS' region" evidence="11">
    <location>
        <begin position="230"/>
        <end position="234"/>
    </location>
</feature>
<feature type="binding site" evidence="11">
    <location>
        <position position="33"/>
    </location>
    <ligand>
        <name>L-tyrosine</name>
        <dbReference type="ChEBI" id="CHEBI:58315"/>
    </ligand>
</feature>
<evidence type="ECO:0000256" key="4">
    <source>
        <dbReference type="ARBA" id="ARBA00022741"/>
    </source>
</evidence>
<keyword evidence="8 11" id="KW-0030">Aminoacyl-tRNA synthetase</keyword>
<comment type="subunit">
    <text evidence="11">Homodimer.</text>
</comment>
<keyword evidence="7 11" id="KW-0648">Protein biosynthesis</keyword>
<dbReference type="PROSITE" id="PS50889">
    <property type="entry name" value="S4"/>
    <property type="match status" value="1"/>
</dbReference>
<dbReference type="Proteomes" id="UP000274046">
    <property type="component" value="Unassembled WGS sequence"/>
</dbReference>
<dbReference type="SUPFAM" id="SSF52374">
    <property type="entry name" value="Nucleotidylyl transferase"/>
    <property type="match status" value="1"/>
</dbReference>
<keyword evidence="3 11" id="KW-0436">Ligase</keyword>
<dbReference type="OrthoDB" id="9804243at2"/>
<gene>
    <name evidence="11" type="primary">tyrS</name>
    <name evidence="14" type="ORF">D7004_09135</name>
</gene>
<dbReference type="InterPro" id="IPR014729">
    <property type="entry name" value="Rossmann-like_a/b/a_fold"/>
</dbReference>
<dbReference type="Gene3D" id="3.40.50.620">
    <property type="entry name" value="HUPs"/>
    <property type="match status" value="1"/>
</dbReference>
<reference evidence="14 15" key="1">
    <citation type="submission" date="2018-10" db="EMBL/GenBank/DDBJ databases">
        <title>Genome sequencing of Pedobacter jejuensis TNB23.</title>
        <authorList>
            <person name="Cho Y.-J."/>
            <person name="Cho A."/>
            <person name="Kim O.-S."/>
        </authorList>
    </citation>
    <scope>NUCLEOTIDE SEQUENCE [LARGE SCALE GENOMIC DNA]</scope>
    <source>
        <strain evidence="14 15">TNB23</strain>
    </source>
</reference>
<accession>A0A3N0BWZ4</accession>
<dbReference type="InterPro" id="IPR024088">
    <property type="entry name" value="Tyr-tRNA-ligase_bac-type"/>
</dbReference>
<dbReference type="PANTHER" id="PTHR11766:SF0">
    <property type="entry name" value="TYROSINE--TRNA LIGASE, MITOCHONDRIAL"/>
    <property type="match status" value="1"/>
</dbReference>
<feature type="binding site" evidence="11">
    <location>
        <position position="174"/>
    </location>
    <ligand>
        <name>L-tyrosine</name>
        <dbReference type="ChEBI" id="CHEBI:58315"/>
    </ligand>
</feature>
<dbReference type="FunFam" id="3.40.50.620:FF:000008">
    <property type="entry name" value="Tyrosine--tRNA ligase"/>
    <property type="match status" value="1"/>
</dbReference>
<evidence type="ECO:0000256" key="2">
    <source>
        <dbReference type="ARBA" id="ARBA00022490"/>
    </source>
</evidence>
<keyword evidence="2 11" id="KW-0963">Cytoplasm</keyword>
<comment type="caution">
    <text evidence="14">The sequence shown here is derived from an EMBL/GenBank/DDBJ whole genome shotgun (WGS) entry which is preliminary data.</text>
</comment>
<dbReference type="CDD" id="cd00805">
    <property type="entry name" value="TyrRS_core"/>
    <property type="match status" value="1"/>
</dbReference>
<feature type="domain" description="Tyrosine--tRNA ligase SYY-like C-terminal" evidence="13">
    <location>
        <begin position="340"/>
        <end position="425"/>
    </location>
</feature>
<keyword evidence="4 11" id="KW-0547">Nucleotide-binding</keyword>
<evidence type="ECO:0000313" key="15">
    <source>
        <dbReference type="Proteomes" id="UP000274046"/>
    </source>
</evidence>
<dbReference type="GO" id="GO:0005524">
    <property type="term" value="F:ATP binding"/>
    <property type="evidence" value="ECO:0007669"/>
    <property type="project" value="UniProtKB-UniRule"/>
</dbReference>
<dbReference type="InterPro" id="IPR001412">
    <property type="entry name" value="aa-tRNA-synth_I_CS"/>
</dbReference>
<keyword evidence="6 12" id="KW-0694">RNA-binding</keyword>
<dbReference type="InterPro" id="IPR002307">
    <property type="entry name" value="Tyr-tRNA-ligase"/>
</dbReference>
<dbReference type="EC" id="6.1.1.1" evidence="11"/>
<comment type="similarity">
    <text evidence="10 11">Belongs to the class-I aminoacyl-tRNA synthetase family. TyrS type 1 subfamily.</text>
</comment>
<evidence type="ECO:0000256" key="8">
    <source>
        <dbReference type="ARBA" id="ARBA00023146"/>
    </source>
</evidence>
<dbReference type="Pfam" id="PF00579">
    <property type="entry name" value="tRNA-synt_1b"/>
    <property type="match status" value="1"/>
</dbReference>
<name>A0A3N0BWZ4_9SPHI</name>
<keyword evidence="5 11" id="KW-0067">ATP-binding</keyword>
<dbReference type="FunFam" id="1.10.240.10:FF:000001">
    <property type="entry name" value="Tyrosine--tRNA ligase"/>
    <property type="match status" value="1"/>
</dbReference>
<feature type="short sequence motif" description="'HIGH' region" evidence="11">
    <location>
        <begin position="38"/>
        <end position="47"/>
    </location>
</feature>
<evidence type="ECO:0000256" key="1">
    <source>
        <dbReference type="ARBA" id="ARBA00004496"/>
    </source>
</evidence>
<dbReference type="AlphaFoldDB" id="A0A3N0BWZ4"/>
<dbReference type="CDD" id="cd00165">
    <property type="entry name" value="S4"/>
    <property type="match status" value="1"/>
</dbReference>
<proteinExistence type="inferred from homology"/>
<dbReference type="GO" id="GO:0006437">
    <property type="term" value="P:tyrosyl-tRNA aminoacylation"/>
    <property type="evidence" value="ECO:0007669"/>
    <property type="project" value="UniProtKB-UniRule"/>
</dbReference>